<keyword evidence="3" id="KW-0520">NAD</keyword>
<sequence>MDWGRLENDIKVAIASKQKISFLVGAGLSAESGIPTFRGKDGFWKVGSKNYQPEEIGTYRMFCLNSEEVWKWFLFRKTICKNAQPNEGHLALVEIEGLLNDQFALITQNVDGLHKKAGNSLERTYYVHGDLDFVRCGDECTSNLYPFPQGISDKKRGDRITEQEQKLLKCPNCGEDLRPHVLWFDETYNEKYYKFQTVRDIADNTALLFIIGTSGATYLPTEFVDRVSFFNGGIVDINLDDNNFTEFIKSYDKGYLVRDSSSQVLLKIVELMKKMITPGKK</sequence>
<comment type="caution">
    <text evidence="4">Lacks conserved residue(s) required for the propagation of feature annotation.</text>
</comment>
<feature type="domain" description="Deacetylase sirtuin-type" evidence="5">
    <location>
        <begin position="3"/>
        <end position="275"/>
    </location>
</feature>
<dbReference type="InterPro" id="IPR029035">
    <property type="entry name" value="DHS-like_NAD/FAD-binding_dom"/>
</dbReference>
<dbReference type="SUPFAM" id="SSF52467">
    <property type="entry name" value="DHS-like NAD/FAD-binding domain"/>
    <property type="match status" value="1"/>
</dbReference>
<protein>
    <recommendedName>
        <fullName evidence="1">protein acetyllysine N-acetyltransferase</fullName>
        <ecNumber evidence="1">2.3.1.286</ecNumber>
    </recommendedName>
</protein>
<dbReference type="InterPro" id="IPR050134">
    <property type="entry name" value="NAD-dep_sirtuin_deacylases"/>
</dbReference>
<accession>A0ABT3RX00</accession>
<dbReference type="InterPro" id="IPR003000">
    <property type="entry name" value="Sirtuin"/>
</dbReference>
<evidence type="ECO:0000256" key="1">
    <source>
        <dbReference type="ARBA" id="ARBA00012928"/>
    </source>
</evidence>
<evidence type="ECO:0000259" key="5">
    <source>
        <dbReference type="PROSITE" id="PS50305"/>
    </source>
</evidence>
<evidence type="ECO:0000256" key="4">
    <source>
        <dbReference type="PROSITE-ProRule" id="PRU00236"/>
    </source>
</evidence>
<dbReference type="Gene3D" id="3.40.50.1220">
    <property type="entry name" value="TPP-binding domain"/>
    <property type="match status" value="1"/>
</dbReference>
<dbReference type="InterPro" id="IPR026590">
    <property type="entry name" value="Ssirtuin_cat_dom"/>
</dbReference>
<dbReference type="PANTHER" id="PTHR11085">
    <property type="entry name" value="NAD-DEPENDENT PROTEIN DEACYLASE SIRTUIN-5, MITOCHONDRIAL-RELATED"/>
    <property type="match status" value="1"/>
</dbReference>
<comment type="caution">
    <text evidence="6">The sequence shown here is derived from an EMBL/GenBank/DDBJ whole genome shotgun (WGS) entry which is preliminary data.</text>
</comment>
<keyword evidence="2" id="KW-0808">Transferase</keyword>
<organism evidence="6 7">
    <name type="scientific">Mangrovivirga halotolerans</name>
    <dbReference type="NCBI Taxonomy" id="2993936"/>
    <lineage>
        <taxon>Bacteria</taxon>
        <taxon>Pseudomonadati</taxon>
        <taxon>Bacteroidota</taxon>
        <taxon>Cytophagia</taxon>
        <taxon>Cytophagales</taxon>
        <taxon>Mangrovivirgaceae</taxon>
        <taxon>Mangrovivirga</taxon>
    </lineage>
</organism>
<evidence type="ECO:0000256" key="2">
    <source>
        <dbReference type="ARBA" id="ARBA00022679"/>
    </source>
</evidence>
<dbReference type="Pfam" id="PF02146">
    <property type="entry name" value="SIR2"/>
    <property type="match status" value="1"/>
</dbReference>
<dbReference type="PROSITE" id="PS50305">
    <property type="entry name" value="SIRTUIN"/>
    <property type="match status" value="1"/>
</dbReference>
<evidence type="ECO:0000256" key="3">
    <source>
        <dbReference type="ARBA" id="ARBA00023027"/>
    </source>
</evidence>
<evidence type="ECO:0000313" key="7">
    <source>
        <dbReference type="Proteomes" id="UP001209885"/>
    </source>
</evidence>
<proteinExistence type="predicted"/>
<dbReference type="InterPro" id="IPR026591">
    <property type="entry name" value="Sirtuin_cat_small_dom_sf"/>
</dbReference>
<reference evidence="6 7" key="1">
    <citation type="submission" date="2022-11" db="EMBL/GenBank/DDBJ databases">
        <title>The characterization of three novel Bacteroidetes species and genomic analysis of their roles in tidal elemental geochemical cycles.</title>
        <authorList>
            <person name="Ma K."/>
        </authorList>
    </citation>
    <scope>NUCLEOTIDE SEQUENCE [LARGE SCALE GENOMIC DNA]</scope>
    <source>
        <strain evidence="6 7">M17</strain>
    </source>
</reference>
<name>A0ABT3RX00_9BACT</name>
<evidence type="ECO:0000313" key="6">
    <source>
        <dbReference type="EMBL" id="MCX2746160.1"/>
    </source>
</evidence>
<dbReference type="EC" id="2.3.1.286" evidence="1"/>
<dbReference type="PANTHER" id="PTHR11085:SF10">
    <property type="entry name" value="NAD-DEPENDENT PROTEIN DEACYLASE SIRTUIN-5, MITOCHONDRIAL-RELATED"/>
    <property type="match status" value="1"/>
</dbReference>
<dbReference type="RefSeq" id="WP_266058885.1">
    <property type="nucleotide sequence ID" value="NZ_JAPFQN010000018.1"/>
</dbReference>
<dbReference type="Gene3D" id="3.30.1600.10">
    <property type="entry name" value="SIR2/SIRT2 'Small Domain"/>
    <property type="match status" value="1"/>
</dbReference>
<gene>
    <name evidence="6" type="ORF">OO013_19935</name>
</gene>
<dbReference type="EMBL" id="JAPFQN010000018">
    <property type="protein sequence ID" value="MCX2746160.1"/>
    <property type="molecule type" value="Genomic_DNA"/>
</dbReference>
<keyword evidence="7" id="KW-1185">Reference proteome</keyword>
<dbReference type="Proteomes" id="UP001209885">
    <property type="component" value="Unassembled WGS sequence"/>
</dbReference>